<gene>
    <name evidence="2" type="ORF">G5B91_35360</name>
</gene>
<name>A0A6G6J8S7_PSENT</name>
<keyword evidence="1" id="KW-1133">Transmembrane helix</keyword>
<dbReference type="RefSeq" id="WP_024764828.1">
    <property type="nucleotide sequence ID" value="NZ_CP049142.1"/>
</dbReference>
<keyword evidence="1" id="KW-0472">Membrane</keyword>
<organism evidence="2 3">
    <name type="scientific">Pseudomonas nitroreducens</name>
    <dbReference type="NCBI Taxonomy" id="46680"/>
    <lineage>
        <taxon>Bacteria</taxon>
        <taxon>Pseudomonadati</taxon>
        <taxon>Pseudomonadota</taxon>
        <taxon>Gammaproteobacteria</taxon>
        <taxon>Pseudomonadales</taxon>
        <taxon>Pseudomonadaceae</taxon>
        <taxon>Pseudomonas</taxon>
    </lineage>
</organism>
<dbReference type="EMBL" id="CP049142">
    <property type="protein sequence ID" value="QIE91607.1"/>
    <property type="molecule type" value="Genomic_DNA"/>
</dbReference>
<evidence type="ECO:0000313" key="2">
    <source>
        <dbReference type="EMBL" id="QIE91607.1"/>
    </source>
</evidence>
<evidence type="ECO:0000313" key="3">
    <source>
        <dbReference type="Proteomes" id="UP000501063"/>
    </source>
</evidence>
<keyword evidence="1" id="KW-0812">Transmembrane</keyword>
<proteinExistence type="predicted"/>
<reference evidence="2 3" key="1">
    <citation type="submission" date="2020-02" db="EMBL/GenBank/DDBJ databases">
        <title>Integrative conjugative elements (ICEs) and plasmids drive adaptation of Pseudomonas nitroreducens strain HBP1 to wastewater environment.</title>
        <authorList>
            <person name="Sentchilo V."/>
            <person name="Carraro N."/>
            <person name="Bertelli C."/>
            <person name="van der Meer J.R."/>
        </authorList>
    </citation>
    <scope>NUCLEOTIDE SEQUENCE [LARGE SCALE GENOMIC DNA]</scope>
    <source>
        <strain evidence="2 3">HBP1</strain>
        <plasmid evidence="3">ppnihbp1_1</plasmid>
    </source>
</reference>
<protein>
    <submittedName>
        <fullName evidence="2">Uncharacterized protein</fullName>
    </submittedName>
</protein>
<evidence type="ECO:0000256" key="1">
    <source>
        <dbReference type="SAM" id="Phobius"/>
    </source>
</evidence>
<keyword evidence="2" id="KW-0614">Plasmid</keyword>
<geneLocation type="plasmid" evidence="3">
    <name>ppnihbp1_1</name>
</geneLocation>
<sequence>MILRILTVIVFALLAAGLQFFTVNYGHWAEGPIIVAASVAALICAFLAGGMSAFDDRAQGERKEG</sequence>
<feature type="transmembrane region" description="Helical" evidence="1">
    <location>
        <begin position="33"/>
        <end position="54"/>
    </location>
</feature>
<accession>A0A6G6J8S7</accession>
<dbReference type="AlphaFoldDB" id="A0A6G6J8S7"/>
<dbReference type="Proteomes" id="UP000501063">
    <property type="component" value="Plasmid pPniHBP1_1"/>
</dbReference>
<dbReference type="KEGG" id="pnt:G5B91_35360"/>